<proteinExistence type="predicted"/>
<sequence length="34" mass="3439">MIPQLIGSILGAVHGFVGSTVGTVNGFLQALLMP</sequence>
<name>A0ABS4QF88_9NOCA</name>
<protein>
    <submittedName>
        <fullName evidence="2">Uncharacterized protein</fullName>
    </submittedName>
</protein>
<reference evidence="2 3" key="1">
    <citation type="submission" date="2021-03" db="EMBL/GenBank/DDBJ databases">
        <title>Sequencing the genomes of 1000 actinobacteria strains.</title>
        <authorList>
            <person name="Klenk H.-P."/>
        </authorList>
    </citation>
    <scope>NUCLEOTIDE SEQUENCE [LARGE SCALE GENOMIC DNA]</scope>
    <source>
        <strain evidence="2 3">DSM 45516</strain>
    </source>
</reference>
<evidence type="ECO:0000313" key="3">
    <source>
        <dbReference type="Proteomes" id="UP001519325"/>
    </source>
</evidence>
<evidence type="ECO:0000256" key="1">
    <source>
        <dbReference type="SAM" id="Phobius"/>
    </source>
</evidence>
<keyword evidence="3" id="KW-1185">Reference proteome</keyword>
<organism evidence="2 3">
    <name type="scientific">Nocardia goodfellowii</name>
    <dbReference type="NCBI Taxonomy" id="882446"/>
    <lineage>
        <taxon>Bacteria</taxon>
        <taxon>Bacillati</taxon>
        <taxon>Actinomycetota</taxon>
        <taxon>Actinomycetes</taxon>
        <taxon>Mycobacteriales</taxon>
        <taxon>Nocardiaceae</taxon>
        <taxon>Nocardia</taxon>
    </lineage>
</organism>
<gene>
    <name evidence="2" type="ORF">BJ987_003273</name>
</gene>
<evidence type="ECO:0000313" key="2">
    <source>
        <dbReference type="EMBL" id="MBP2190372.1"/>
    </source>
</evidence>
<accession>A0ABS4QF88</accession>
<dbReference type="EMBL" id="JAGGMR010000001">
    <property type="protein sequence ID" value="MBP2190372.1"/>
    <property type="molecule type" value="Genomic_DNA"/>
</dbReference>
<keyword evidence="1" id="KW-1133">Transmembrane helix</keyword>
<keyword evidence="1" id="KW-0812">Transmembrane</keyword>
<dbReference type="Proteomes" id="UP001519325">
    <property type="component" value="Unassembled WGS sequence"/>
</dbReference>
<keyword evidence="1" id="KW-0472">Membrane</keyword>
<comment type="caution">
    <text evidence="2">The sequence shown here is derived from an EMBL/GenBank/DDBJ whole genome shotgun (WGS) entry which is preliminary data.</text>
</comment>
<feature type="transmembrane region" description="Helical" evidence="1">
    <location>
        <begin position="6"/>
        <end position="28"/>
    </location>
</feature>